<dbReference type="EMBL" id="QEKH01000027">
    <property type="protein sequence ID" value="PVY38253.1"/>
    <property type="molecule type" value="Genomic_DNA"/>
</dbReference>
<dbReference type="InterPro" id="IPR022441">
    <property type="entry name" value="Para_beta_helix_rpt-2"/>
</dbReference>
<evidence type="ECO:0000259" key="1">
    <source>
        <dbReference type="Pfam" id="PF13229"/>
    </source>
</evidence>
<accession>A0A2U1APA2</accession>
<proteinExistence type="predicted"/>
<dbReference type="AlphaFoldDB" id="A0A2U1APA2"/>
<dbReference type="InterPro" id="IPR006626">
    <property type="entry name" value="PbH1"/>
</dbReference>
<keyword evidence="3" id="KW-1185">Reference proteome</keyword>
<evidence type="ECO:0000313" key="3">
    <source>
        <dbReference type="Proteomes" id="UP000245959"/>
    </source>
</evidence>
<dbReference type="Gene3D" id="2.160.20.10">
    <property type="entry name" value="Single-stranded right-handed beta-helix, Pectin lyase-like"/>
    <property type="match status" value="1"/>
</dbReference>
<sequence>MRWTSMVVAAVAALSLGAAEFDLGNFIRSRYRAGEREIVLPDGEVRCRGMVELGREFRDLTIRGGRDTKLVCTNLSDLFFLNGCSNVTMRDFAVDYDPLPFTQGTVTAIDRGKKVVRYRLHDGYPRLEKRYLVPHPQLFDRKSRTMKYDAVWSHCERNRAVSPDEGELLMAQLQPNLEVGDFVVLNYRPGCIMKIRGMSDLLKFENLTFYSSPGGGIFARRTRGRHEIRNCRMIRGPMPAGAAEARLLSLSADGINYATSRQGPLIENCEIEFIGDDSVNLHGSPLRVVRREKESFLAVIGYRPSEYTELILPGDEVRLLAKENFAVLGTAKVRKVEIAEDVPGLDLKQVYMAAEIPDYITYRITVDGPLPEPGTLVDFPAINSPGFVIRNNYFHDHRARGLRIMAYCGLIENNRIERLESSAISIGPEYAYWQEGGWVNGVTVRNNRIESVDLGGSAYSRFGYSLGAICTFVRNEGGKAPFYPGNRNVVIENNRIGNCSLAGIYLLASDGATVRGNVISGVNWGNNPDIGGNYGIRYEKQPIGQFGSKDSTIENNEVKP</sequence>
<gene>
    <name evidence="2" type="ORF">C8D82_12715</name>
</gene>
<feature type="domain" description="Right handed beta helix" evidence="1">
    <location>
        <begin position="442"/>
        <end position="557"/>
    </location>
</feature>
<dbReference type="InterPro" id="IPR039448">
    <property type="entry name" value="Beta_helix"/>
</dbReference>
<organism evidence="2 3">
    <name type="scientific">Victivallis vadensis</name>
    <dbReference type="NCBI Taxonomy" id="172901"/>
    <lineage>
        <taxon>Bacteria</taxon>
        <taxon>Pseudomonadati</taxon>
        <taxon>Lentisphaerota</taxon>
        <taxon>Lentisphaeria</taxon>
        <taxon>Victivallales</taxon>
        <taxon>Victivallaceae</taxon>
        <taxon>Victivallis</taxon>
    </lineage>
</organism>
<dbReference type="SUPFAM" id="SSF51126">
    <property type="entry name" value="Pectin lyase-like"/>
    <property type="match status" value="1"/>
</dbReference>
<protein>
    <submittedName>
        <fullName evidence="2">Parallel beta-helix repeat protein</fullName>
    </submittedName>
</protein>
<dbReference type="SMART" id="SM00710">
    <property type="entry name" value="PbH1"/>
    <property type="match status" value="6"/>
</dbReference>
<reference evidence="2 3" key="1">
    <citation type="submission" date="2018-04" db="EMBL/GenBank/DDBJ databases">
        <title>Genomic Encyclopedia of Type Strains, Phase IV (KMG-IV): sequencing the most valuable type-strain genomes for metagenomic binning, comparative biology and taxonomic classification.</title>
        <authorList>
            <person name="Goeker M."/>
        </authorList>
    </citation>
    <scope>NUCLEOTIDE SEQUENCE [LARGE SCALE GENOMIC DNA]</scope>
    <source>
        <strain evidence="2 3">DSM 14823</strain>
    </source>
</reference>
<name>A0A2U1APA2_9BACT</name>
<dbReference type="RefSeq" id="WP_116885110.1">
    <property type="nucleotide sequence ID" value="NZ_CABMMC010000090.1"/>
</dbReference>
<dbReference type="InterPro" id="IPR012334">
    <property type="entry name" value="Pectin_lyas_fold"/>
</dbReference>
<dbReference type="GeneID" id="78296395"/>
<evidence type="ECO:0000313" key="2">
    <source>
        <dbReference type="EMBL" id="PVY38253.1"/>
    </source>
</evidence>
<dbReference type="Pfam" id="PF13229">
    <property type="entry name" value="Beta_helix"/>
    <property type="match status" value="1"/>
</dbReference>
<dbReference type="NCBIfam" id="TIGR03804">
    <property type="entry name" value="para_beta_helix"/>
    <property type="match status" value="1"/>
</dbReference>
<dbReference type="Proteomes" id="UP000245959">
    <property type="component" value="Unassembled WGS sequence"/>
</dbReference>
<dbReference type="OrthoDB" id="9807299at2"/>
<dbReference type="InterPro" id="IPR011050">
    <property type="entry name" value="Pectin_lyase_fold/virulence"/>
</dbReference>
<comment type="caution">
    <text evidence="2">The sequence shown here is derived from an EMBL/GenBank/DDBJ whole genome shotgun (WGS) entry which is preliminary data.</text>
</comment>